<dbReference type="Gene3D" id="3.90.1170.40">
    <property type="entry name" value="Molybdopterin biosynthesis MoaE subunit"/>
    <property type="match status" value="1"/>
</dbReference>
<feature type="domain" description="Molybdopterin-guanine dinucleotide biosynthesis protein B (MobB)" evidence="1">
    <location>
        <begin position="4"/>
        <end position="111"/>
    </location>
</feature>
<dbReference type="SUPFAM" id="SSF52540">
    <property type="entry name" value="P-loop containing nucleoside triphosphate hydrolases"/>
    <property type="match status" value="1"/>
</dbReference>
<dbReference type="SUPFAM" id="SSF54690">
    <property type="entry name" value="Molybdopterin synthase subunit MoaE"/>
    <property type="match status" value="1"/>
</dbReference>
<evidence type="ECO:0000313" key="2">
    <source>
        <dbReference type="EMBL" id="OUJ18393.1"/>
    </source>
</evidence>
<dbReference type="Pfam" id="PF03205">
    <property type="entry name" value="MobB"/>
    <property type="match status" value="1"/>
</dbReference>
<dbReference type="PANTHER" id="PTHR23404">
    <property type="entry name" value="MOLYBDOPTERIN SYNTHASE RELATED"/>
    <property type="match status" value="1"/>
</dbReference>
<dbReference type="RefSeq" id="WP_086637674.1">
    <property type="nucleotide sequence ID" value="NZ_MRZU01000004.1"/>
</dbReference>
<accession>A0A1Y3GDK4</accession>
<dbReference type="Proteomes" id="UP000195137">
    <property type="component" value="Unassembled WGS sequence"/>
</dbReference>
<dbReference type="InterPro" id="IPR004435">
    <property type="entry name" value="MobB_dom"/>
</dbReference>
<gene>
    <name evidence="2" type="ORF">AMET1_1309</name>
</gene>
<comment type="caution">
    <text evidence="2">The sequence shown here is derived from an EMBL/GenBank/DDBJ whole genome shotgun (WGS) entry which is preliminary data.</text>
</comment>
<protein>
    <submittedName>
        <fullName evidence="2">Molybdopterin converting factor large subunit MoaE</fullName>
    </submittedName>
</protein>
<dbReference type="InterPro" id="IPR003448">
    <property type="entry name" value="Mopterin_biosynth_MoaE"/>
</dbReference>
<keyword evidence="3" id="KW-1185">Reference proteome</keyword>
<dbReference type="Pfam" id="PF02391">
    <property type="entry name" value="MoaE"/>
    <property type="match status" value="1"/>
</dbReference>
<evidence type="ECO:0000259" key="1">
    <source>
        <dbReference type="Pfam" id="PF03205"/>
    </source>
</evidence>
<dbReference type="Gene3D" id="3.40.50.300">
    <property type="entry name" value="P-loop containing nucleotide triphosphate hydrolases"/>
    <property type="match status" value="1"/>
</dbReference>
<dbReference type="GO" id="GO:0006777">
    <property type="term" value="P:Mo-molybdopterin cofactor biosynthetic process"/>
    <property type="evidence" value="ECO:0007669"/>
    <property type="project" value="InterPro"/>
</dbReference>
<reference evidence="2 3" key="1">
    <citation type="submission" date="2016-12" db="EMBL/GenBank/DDBJ databases">
        <title>Discovery of methanogenic haloarchaea.</title>
        <authorList>
            <person name="Sorokin D.Y."/>
            <person name="Makarova K.S."/>
            <person name="Abbas B."/>
            <person name="Ferrer M."/>
            <person name="Golyshin P.N."/>
        </authorList>
    </citation>
    <scope>NUCLEOTIDE SEQUENCE [LARGE SCALE GENOMIC DNA]</scope>
    <source>
        <strain evidence="2">AMET1</strain>
    </source>
</reference>
<evidence type="ECO:0000313" key="3">
    <source>
        <dbReference type="Proteomes" id="UP000195137"/>
    </source>
</evidence>
<name>A0A1Y3GDK4_9EURY</name>
<dbReference type="GO" id="GO:0005525">
    <property type="term" value="F:GTP binding"/>
    <property type="evidence" value="ECO:0007669"/>
    <property type="project" value="InterPro"/>
</dbReference>
<dbReference type="OrthoDB" id="45235at2157"/>
<dbReference type="InterPro" id="IPR036563">
    <property type="entry name" value="MoaE_sf"/>
</dbReference>
<dbReference type="NCBIfam" id="NF011061">
    <property type="entry name" value="PRK14493.1"/>
    <property type="match status" value="1"/>
</dbReference>
<dbReference type="InterPro" id="IPR027417">
    <property type="entry name" value="P-loop_NTPase"/>
</dbReference>
<dbReference type="NCBIfam" id="TIGR00176">
    <property type="entry name" value="mobB"/>
    <property type="match status" value="1"/>
</dbReference>
<organism evidence="2 3">
    <name type="scientific">Methanonatronarchaeum thermophilum</name>
    <dbReference type="NCBI Taxonomy" id="1927129"/>
    <lineage>
        <taxon>Archaea</taxon>
        <taxon>Methanobacteriati</taxon>
        <taxon>Methanobacteriota</taxon>
        <taxon>Methanonatronarchaeia</taxon>
        <taxon>Methanonatronarchaeales</taxon>
        <taxon>Methanonatronarchaeaceae</taxon>
        <taxon>Methanonatronarchaeum</taxon>
    </lineage>
</organism>
<sequence>MKAIAIVGNSNSGKTTLIQKLTQELNGEIGVIKNLHQFDTPEKDTYKLTEKASRVIATTENKTITLQKTENPLEKALKQLQDMDIILVEGHKQSNLPKIVLGQTTKKYKKPILTTLNEKENNIQKAVKAIKNAPEYEPKNPDLTDLINQIKSNPKFNKAGAIGSFVGIVRGVSNDKKVEKLYFEKYSQPFNKTIQEIEQQLKNRDGVIDIKIHHRDGNLKVGEDIVYVVAAASHRQQLFKTLEDGINLVKQKAPIWKKEYTIDGEIWVHDKKTEQQ</sequence>
<dbReference type="AlphaFoldDB" id="A0A1Y3GDK4"/>
<proteinExistence type="predicted"/>
<dbReference type="CDD" id="cd00756">
    <property type="entry name" value="MoaE"/>
    <property type="match status" value="1"/>
</dbReference>
<dbReference type="EMBL" id="MRZU01000004">
    <property type="protein sequence ID" value="OUJ18393.1"/>
    <property type="molecule type" value="Genomic_DNA"/>
</dbReference>